<dbReference type="OrthoDB" id="6401449at2"/>
<keyword evidence="1" id="KW-0812">Transmembrane</keyword>
<keyword evidence="1" id="KW-0472">Membrane</keyword>
<feature type="transmembrane region" description="Helical" evidence="1">
    <location>
        <begin position="84"/>
        <end position="110"/>
    </location>
</feature>
<dbReference type="KEGG" id="salk:FBQ74_01335"/>
<feature type="transmembrane region" description="Helical" evidence="1">
    <location>
        <begin position="31"/>
        <end position="53"/>
    </location>
</feature>
<name>A0A5B7YC94_9ALTE</name>
<feature type="transmembrane region" description="Helical" evidence="1">
    <location>
        <begin position="7"/>
        <end position="25"/>
    </location>
</feature>
<evidence type="ECO:0000313" key="2">
    <source>
        <dbReference type="EMBL" id="QCZ92199.1"/>
    </source>
</evidence>
<dbReference type="RefSeq" id="WP_139754961.1">
    <property type="nucleotide sequence ID" value="NZ_CP039852.1"/>
</dbReference>
<keyword evidence="1" id="KW-1133">Transmembrane helix</keyword>
<sequence>MIKWEDLSWQQKAAFWVAIGIVGWFSPEIALLFHFGGIEVVFAFIAFYFIPILRQIQAHYYKFRRALTLAIVTYQSSASAKPRVYFTQAVFCSAAFALTGSVALAAVFFMPGMLMSNVLT</sequence>
<reference evidence="2 3" key="1">
    <citation type="submission" date="2019-04" db="EMBL/GenBank/DDBJ databases">
        <title>Salinimonas iocasae sp. nov., a halophilic bacterium isolated from the outer tube casing of tubeworms in Okinawa Trough.</title>
        <authorList>
            <person name="Zhang H."/>
            <person name="Wang H."/>
            <person name="Li C."/>
        </authorList>
    </citation>
    <scope>NUCLEOTIDE SEQUENCE [LARGE SCALE GENOMIC DNA]</scope>
    <source>
        <strain evidence="2 3">KX18D6</strain>
    </source>
</reference>
<proteinExistence type="predicted"/>
<evidence type="ECO:0000256" key="1">
    <source>
        <dbReference type="SAM" id="Phobius"/>
    </source>
</evidence>
<dbReference type="EMBL" id="CP039852">
    <property type="protein sequence ID" value="QCZ92199.1"/>
    <property type="molecule type" value="Genomic_DNA"/>
</dbReference>
<protein>
    <submittedName>
        <fullName evidence="2">Uncharacterized protein</fullName>
    </submittedName>
</protein>
<dbReference type="Proteomes" id="UP000304912">
    <property type="component" value="Chromosome"/>
</dbReference>
<evidence type="ECO:0000313" key="3">
    <source>
        <dbReference type="Proteomes" id="UP000304912"/>
    </source>
</evidence>
<keyword evidence="3" id="KW-1185">Reference proteome</keyword>
<dbReference type="AlphaFoldDB" id="A0A5B7YC94"/>
<gene>
    <name evidence="2" type="ORF">FBQ74_01335</name>
</gene>
<organism evidence="2 3">
    <name type="scientific">Salinimonas iocasae</name>
    <dbReference type="NCBI Taxonomy" id="2572577"/>
    <lineage>
        <taxon>Bacteria</taxon>
        <taxon>Pseudomonadati</taxon>
        <taxon>Pseudomonadota</taxon>
        <taxon>Gammaproteobacteria</taxon>
        <taxon>Alteromonadales</taxon>
        <taxon>Alteromonadaceae</taxon>
        <taxon>Alteromonas/Salinimonas group</taxon>
        <taxon>Salinimonas</taxon>
    </lineage>
</organism>
<accession>A0A5B7YC94</accession>